<organism evidence="1 2">
    <name type="scientific">Antarcticimicrobium sediminis</name>
    <dbReference type="NCBI Taxonomy" id="2546227"/>
    <lineage>
        <taxon>Bacteria</taxon>
        <taxon>Pseudomonadati</taxon>
        <taxon>Pseudomonadota</taxon>
        <taxon>Alphaproteobacteria</taxon>
        <taxon>Rhodobacterales</taxon>
        <taxon>Paracoccaceae</taxon>
        <taxon>Antarcticimicrobium</taxon>
    </lineage>
</organism>
<reference evidence="1 2" key="1">
    <citation type="submission" date="2019-03" db="EMBL/GenBank/DDBJ databases">
        <authorList>
            <person name="Zhang S."/>
        </authorList>
    </citation>
    <scope>NUCLEOTIDE SEQUENCE [LARGE SCALE GENOMIC DNA]</scope>
    <source>
        <strain evidence="1 2">S4J41</strain>
    </source>
</reference>
<evidence type="ECO:0000313" key="1">
    <source>
        <dbReference type="EMBL" id="TDE41237.1"/>
    </source>
</evidence>
<evidence type="ECO:0000313" key="2">
    <source>
        <dbReference type="Proteomes" id="UP000294662"/>
    </source>
</evidence>
<dbReference type="Proteomes" id="UP000294662">
    <property type="component" value="Unassembled WGS sequence"/>
</dbReference>
<gene>
    <name evidence="1" type="ORF">E1B25_00645</name>
</gene>
<name>A0A4R5F250_9RHOB</name>
<accession>A0A4R5F250</accession>
<keyword evidence="2" id="KW-1185">Reference proteome</keyword>
<proteinExistence type="predicted"/>
<dbReference type="AlphaFoldDB" id="A0A4R5F250"/>
<comment type="caution">
    <text evidence="1">The sequence shown here is derived from an EMBL/GenBank/DDBJ whole genome shotgun (WGS) entry which is preliminary data.</text>
</comment>
<dbReference type="EMBL" id="SMFP01000001">
    <property type="protein sequence ID" value="TDE41237.1"/>
    <property type="molecule type" value="Genomic_DNA"/>
</dbReference>
<protein>
    <submittedName>
        <fullName evidence="1">Uncharacterized protein</fullName>
    </submittedName>
</protein>
<sequence>MAEPQIPSGRYTTAIEIKPILSATKANWIAVRQYEGLDYLYVTQIWSWRCGLVQMRFGVNGGPLQVWPLPACHEEFSTPNAILESDGNPMLIYPPGSIGTVDIELTYDDLSTERAQFSRASVLMP</sequence>
<dbReference type="OrthoDB" id="9816009at2"/>